<feature type="domain" description="NAD-dependent epimerase/dehydratase" evidence="13">
    <location>
        <begin position="3"/>
        <end position="240"/>
    </location>
</feature>
<keyword evidence="4" id="KW-0210">Decarboxylase</keyword>
<comment type="subcellular location">
    <subcellularLocation>
        <location evidence="2">Golgi apparatus membrane</location>
        <topology evidence="2">Single-pass type II membrane protein</topology>
    </subcellularLocation>
    <subcellularLocation>
        <location evidence="12">Golgi apparatus</location>
        <location evidence="12">Golgi stack membrane</location>
    </subcellularLocation>
</comment>
<accession>A0A1F7UFY6</accession>
<dbReference type="GO" id="GO:0042732">
    <property type="term" value="P:D-xylose metabolic process"/>
    <property type="evidence" value="ECO:0007669"/>
    <property type="project" value="InterPro"/>
</dbReference>
<dbReference type="GO" id="GO:0048040">
    <property type="term" value="F:UDP-glucuronate decarboxylase activity"/>
    <property type="evidence" value="ECO:0007669"/>
    <property type="project" value="TreeGrafter"/>
</dbReference>
<evidence type="ECO:0000313" key="14">
    <source>
        <dbReference type="EMBL" id="OGL77169.1"/>
    </source>
</evidence>
<keyword evidence="10" id="KW-0325">Glycoprotein</keyword>
<evidence type="ECO:0000256" key="2">
    <source>
        <dbReference type="ARBA" id="ARBA00004323"/>
    </source>
</evidence>
<comment type="caution">
    <text evidence="14">The sequence shown here is derived from an EMBL/GenBank/DDBJ whole genome shotgun (WGS) entry which is preliminary data.</text>
</comment>
<dbReference type="STRING" id="1802397.A3J43_00085"/>
<sequence>MRALVTGGAGFIGSHLCEALLVRGDEVVCLDNFITGSEAHIAPLKAHARFRLARHDVVQAFPSSIGEADAVFHLAAIASPWHYLQQKLTTLKTNVFGTVNALEYARAHHAAFLLASTSEVYGDPEQHPQTEAYWGHVNPVGPRACYDEGKRVAEAFAVNYADEFDLNIAIARIFNTFGPRMDFNDGRPIINFIVKAFEGKPLPVHGTGDQTRSFCYVDDLVRGLLVLAEKGAGAGPVNLGNPDERSILSIAELVKHTLNSDVAIEHLPRLQDDPSRRKPDIGKAKQLLGWEPNVSFEEGVERTIAWVRNEIQKSKIKYQNGGMSSR</sequence>
<keyword evidence="9" id="KW-0472">Membrane</keyword>
<dbReference type="PANTHER" id="PTHR43078">
    <property type="entry name" value="UDP-GLUCURONIC ACID DECARBOXYLASE-RELATED"/>
    <property type="match status" value="1"/>
</dbReference>
<dbReference type="InterPro" id="IPR036291">
    <property type="entry name" value="NAD(P)-bd_dom_sf"/>
</dbReference>
<evidence type="ECO:0000313" key="15">
    <source>
        <dbReference type="Proteomes" id="UP000176604"/>
    </source>
</evidence>
<reference evidence="14 15" key="1">
    <citation type="journal article" date="2016" name="Nat. Commun.">
        <title>Thousands of microbial genomes shed light on interconnected biogeochemical processes in an aquifer system.</title>
        <authorList>
            <person name="Anantharaman K."/>
            <person name="Brown C.T."/>
            <person name="Hug L.A."/>
            <person name="Sharon I."/>
            <person name="Castelle C.J."/>
            <person name="Probst A.J."/>
            <person name="Thomas B.C."/>
            <person name="Singh A."/>
            <person name="Wilkins M.J."/>
            <person name="Karaoz U."/>
            <person name="Brodie E.L."/>
            <person name="Williams K.H."/>
            <person name="Hubbard S.S."/>
            <person name="Banfield J.F."/>
        </authorList>
    </citation>
    <scope>NUCLEOTIDE SEQUENCE [LARGE SCALE GENOMIC DNA]</scope>
</reference>
<comment type="cofactor">
    <cofactor evidence="1">
        <name>NAD(+)</name>
        <dbReference type="ChEBI" id="CHEBI:57540"/>
    </cofactor>
</comment>
<evidence type="ECO:0000256" key="3">
    <source>
        <dbReference type="ARBA" id="ARBA00022692"/>
    </source>
</evidence>
<dbReference type="EMBL" id="MGEF01000064">
    <property type="protein sequence ID" value="OGL77169.1"/>
    <property type="molecule type" value="Genomic_DNA"/>
</dbReference>
<dbReference type="Proteomes" id="UP000176604">
    <property type="component" value="Unassembled WGS sequence"/>
</dbReference>
<evidence type="ECO:0000256" key="8">
    <source>
        <dbReference type="ARBA" id="ARBA00023034"/>
    </source>
</evidence>
<evidence type="ECO:0000256" key="5">
    <source>
        <dbReference type="ARBA" id="ARBA00022968"/>
    </source>
</evidence>
<evidence type="ECO:0000256" key="11">
    <source>
        <dbReference type="ARBA" id="ARBA00023239"/>
    </source>
</evidence>
<dbReference type="InterPro" id="IPR001509">
    <property type="entry name" value="Epimerase_deHydtase"/>
</dbReference>
<keyword evidence="6" id="KW-1133">Transmembrane helix</keyword>
<dbReference type="GO" id="GO:0070403">
    <property type="term" value="F:NAD+ binding"/>
    <property type="evidence" value="ECO:0007669"/>
    <property type="project" value="InterPro"/>
</dbReference>
<dbReference type="GO" id="GO:0005737">
    <property type="term" value="C:cytoplasm"/>
    <property type="evidence" value="ECO:0007669"/>
    <property type="project" value="TreeGrafter"/>
</dbReference>
<dbReference type="AlphaFoldDB" id="A0A1F7UFY6"/>
<dbReference type="SUPFAM" id="SSF51735">
    <property type="entry name" value="NAD(P)-binding Rossmann-fold domains"/>
    <property type="match status" value="1"/>
</dbReference>
<protein>
    <submittedName>
        <fullName evidence="14">NAD-dependent dehydratase</fullName>
    </submittedName>
</protein>
<evidence type="ECO:0000256" key="9">
    <source>
        <dbReference type="ARBA" id="ARBA00023136"/>
    </source>
</evidence>
<name>A0A1F7UFY6_9BACT</name>
<evidence type="ECO:0000256" key="10">
    <source>
        <dbReference type="ARBA" id="ARBA00023180"/>
    </source>
</evidence>
<keyword evidence="11" id="KW-0456">Lyase</keyword>
<organism evidence="14 15">
    <name type="scientific">Candidatus Uhrbacteria bacterium RIFCSPHIGHO2_12_FULL_54_23</name>
    <dbReference type="NCBI Taxonomy" id="1802397"/>
    <lineage>
        <taxon>Bacteria</taxon>
        <taxon>Candidatus Uhriibacteriota</taxon>
    </lineage>
</organism>
<evidence type="ECO:0000256" key="7">
    <source>
        <dbReference type="ARBA" id="ARBA00023027"/>
    </source>
</evidence>
<keyword evidence="7" id="KW-0520">NAD</keyword>
<dbReference type="FunFam" id="3.40.50.720:FF:000065">
    <property type="entry name" value="UDP-glucuronic acid decarboxylase 1"/>
    <property type="match status" value="1"/>
</dbReference>
<proteinExistence type="predicted"/>
<evidence type="ECO:0000256" key="4">
    <source>
        <dbReference type="ARBA" id="ARBA00022793"/>
    </source>
</evidence>
<evidence type="ECO:0000259" key="13">
    <source>
        <dbReference type="Pfam" id="PF01370"/>
    </source>
</evidence>
<evidence type="ECO:0000256" key="6">
    <source>
        <dbReference type="ARBA" id="ARBA00022989"/>
    </source>
</evidence>
<gene>
    <name evidence="14" type="ORF">A3J43_00085</name>
</gene>
<dbReference type="Pfam" id="PF01370">
    <property type="entry name" value="Epimerase"/>
    <property type="match status" value="1"/>
</dbReference>
<dbReference type="UniPathway" id="UPA00796">
    <property type="reaction ID" value="UER00771"/>
</dbReference>
<dbReference type="PANTHER" id="PTHR43078:SF6">
    <property type="entry name" value="UDP-GLUCURONIC ACID DECARBOXYLASE 1"/>
    <property type="match status" value="1"/>
</dbReference>
<dbReference type="InterPro" id="IPR044516">
    <property type="entry name" value="UXS-like"/>
</dbReference>
<keyword evidence="3" id="KW-0812">Transmembrane</keyword>
<dbReference type="CDD" id="cd05230">
    <property type="entry name" value="UGD_SDR_e"/>
    <property type="match status" value="1"/>
</dbReference>
<keyword evidence="5" id="KW-0735">Signal-anchor</keyword>
<dbReference type="GO" id="GO:0033320">
    <property type="term" value="P:UDP-D-xylose biosynthetic process"/>
    <property type="evidence" value="ECO:0007669"/>
    <property type="project" value="UniProtKB-UniPathway"/>
</dbReference>
<evidence type="ECO:0000256" key="12">
    <source>
        <dbReference type="ARBA" id="ARBA00037859"/>
    </source>
</evidence>
<keyword evidence="8" id="KW-0333">Golgi apparatus</keyword>
<dbReference type="Gene3D" id="3.40.50.720">
    <property type="entry name" value="NAD(P)-binding Rossmann-like Domain"/>
    <property type="match status" value="1"/>
</dbReference>
<evidence type="ECO:0000256" key="1">
    <source>
        <dbReference type="ARBA" id="ARBA00001911"/>
    </source>
</evidence>